<evidence type="ECO:0000313" key="3">
    <source>
        <dbReference type="Proteomes" id="UP001176940"/>
    </source>
</evidence>
<keyword evidence="3" id="KW-1185">Reference proteome</keyword>
<reference evidence="2" key="1">
    <citation type="submission" date="2023-07" db="EMBL/GenBank/DDBJ databases">
        <authorList>
            <person name="Stuckert A."/>
        </authorList>
    </citation>
    <scope>NUCLEOTIDE SEQUENCE</scope>
</reference>
<organism evidence="2 3">
    <name type="scientific">Ranitomeya imitator</name>
    <name type="common">mimic poison frog</name>
    <dbReference type="NCBI Taxonomy" id="111125"/>
    <lineage>
        <taxon>Eukaryota</taxon>
        <taxon>Metazoa</taxon>
        <taxon>Chordata</taxon>
        <taxon>Craniata</taxon>
        <taxon>Vertebrata</taxon>
        <taxon>Euteleostomi</taxon>
        <taxon>Amphibia</taxon>
        <taxon>Batrachia</taxon>
        <taxon>Anura</taxon>
        <taxon>Neobatrachia</taxon>
        <taxon>Hyloidea</taxon>
        <taxon>Dendrobatidae</taxon>
        <taxon>Dendrobatinae</taxon>
        <taxon>Ranitomeya</taxon>
    </lineage>
</organism>
<accession>A0ABN9KWF4</accession>
<proteinExistence type="predicted"/>
<feature type="region of interest" description="Disordered" evidence="1">
    <location>
        <begin position="497"/>
        <end position="525"/>
    </location>
</feature>
<name>A0ABN9KWF4_9NEOB</name>
<comment type="caution">
    <text evidence="2">The sequence shown here is derived from an EMBL/GenBank/DDBJ whole genome shotgun (WGS) entry which is preliminary data.</text>
</comment>
<dbReference type="Proteomes" id="UP001176940">
    <property type="component" value="Unassembled WGS sequence"/>
</dbReference>
<evidence type="ECO:0000256" key="1">
    <source>
        <dbReference type="SAM" id="MobiDB-lite"/>
    </source>
</evidence>
<dbReference type="EMBL" id="CAUEEQ010004180">
    <property type="protein sequence ID" value="CAJ0926839.1"/>
    <property type="molecule type" value="Genomic_DNA"/>
</dbReference>
<evidence type="ECO:0000313" key="2">
    <source>
        <dbReference type="EMBL" id="CAJ0926839.1"/>
    </source>
</evidence>
<gene>
    <name evidence="2" type="ORF">RIMI_LOCUS2882886</name>
</gene>
<sequence length="623" mass="68675">MFTLVTADLGIVGRWRAVCVTALQRPNSDAAAIDIVVGIAAASLSVKFPIGAGKRQAPVFDVFEAFLNTDNIQVFANAATDYIMCLMKFVKGLGENDCKEIGDCIPSSASSSTDLCLPALDYLRKCSQLLSKIYKMPMKPIFLCGRLSTLPRRVQERSGSSEDGIDAVLSEFDDDTGLIDVWINLLEQLTAAVSNCPRQHQPPTLDLLFELLREVAKVPAPTHPLERSLNRLDLVRAVRISLASTAAFRKMDSLFAIPDGVRRVLSASKATIARSIRTAILEAYQVKHPGSRRFQCGPGFAIYAVVHLLLPVMSMWLARSQGDHVYWDAASANFKHAIGLSCELVVEHIQSFINSDIGYENMINTMLKELFKLLVSCVAEPTETISRVGCSCIRYVLVTAGPVFTEEMWRLACCALQDAFSATLEPMKNLLGYFHSGSESFSGDACEVKVAAPSLSPNAEAEYWRIRAMTQQRRCSDTDNDPDRCSVAVWSLESCHTDRSPATNDAGNQGKHRDGNQGKHRVTKRGPALSYPMFTLVTSEDIAGSVSHTPIQRCQQKSSDEIKFWTLFSDQRSPSRGLIVFMLDAQCSPKTPNNKEGFEHAQSCVLIIELPPDEKPNGHTQKR</sequence>
<protein>
    <submittedName>
        <fullName evidence="2">Uncharacterized protein</fullName>
    </submittedName>
</protein>